<feature type="chain" id="PRO_5017945962" description="DUF3718 domain-containing protein" evidence="1">
    <location>
        <begin position="19"/>
        <end position="118"/>
    </location>
</feature>
<gene>
    <name evidence="2" type="ORF">EHS89_16080</name>
</gene>
<keyword evidence="3" id="KW-1185">Reference proteome</keyword>
<accession>A0A3P1SKM3</accession>
<organism evidence="2 3">
    <name type="scientific">Amphritea balenae</name>
    <dbReference type="NCBI Taxonomy" id="452629"/>
    <lineage>
        <taxon>Bacteria</taxon>
        <taxon>Pseudomonadati</taxon>
        <taxon>Pseudomonadota</taxon>
        <taxon>Gammaproteobacteria</taxon>
        <taxon>Oceanospirillales</taxon>
        <taxon>Oceanospirillaceae</taxon>
        <taxon>Amphritea</taxon>
    </lineage>
</organism>
<keyword evidence="1" id="KW-0732">Signal</keyword>
<evidence type="ECO:0000313" key="3">
    <source>
        <dbReference type="Proteomes" id="UP000267535"/>
    </source>
</evidence>
<name>A0A3P1SKM3_9GAMM</name>
<proteinExistence type="predicted"/>
<comment type="caution">
    <text evidence="2">The sequence shown here is derived from an EMBL/GenBank/DDBJ whole genome shotgun (WGS) entry which is preliminary data.</text>
</comment>
<reference evidence="2 3" key="1">
    <citation type="submission" date="2018-11" db="EMBL/GenBank/DDBJ databases">
        <title>The draft genome sequence of Amphritea balenae JAMM 1525T.</title>
        <authorList>
            <person name="Fang Z."/>
            <person name="Zhang Y."/>
            <person name="Han X."/>
        </authorList>
    </citation>
    <scope>NUCLEOTIDE SEQUENCE [LARGE SCALE GENOMIC DNA]</scope>
    <source>
        <strain evidence="2 3">JAMM 1525</strain>
    </source>
</reference>
<dbReference type="RefSeq" id="WP_124927196.1">
    <property type="nucleotide sequence ID" value="NZ_RQXV01000010.1"/>
</dbReference>
<dbReference type="EMBL" id="RQXV01000010">
    <property type="protein sequence ID" value="RRC97698.1"/>
    <property type="molecule type" value="Genomic_DNA"/>
</dbReference>
<evidence type="ECO:0008006" key="4">
    <source>
        <dbReference type="Google" id="ProtNLM"/>
    </source>
</evidence>
<dbReference type="AlphaFoldDB" id="A0A3P1SKM3"/>
<evidence type="ECO:0000313" key="2">
    <source>
        <dbReference type="EMBL" id="RRC97698.1"/>
    </source>
</evidence>
<sequence length="118" mass="13081">MKGILTLVLLLLSPLLIAADEDSGIQFFVEGYQATFCENDFFMNCAQLNMMSCKEKVFIAVSQCDHAVLLSEGSDARKLAQATIEYGACINRSLVKELSLDRSKYESCVKPALNSFQK</sequence>
<dbReference type="Proteomes" id="UP000267535">
    <property type="component" value="Unassembled WGS sequence"/>
</dbReference>
<feature type="signal peptide" evidence="1">
    <location>
        <begin position="1"/>
        <end position="18"/>
    </location>
</feature>
<protein>
    <recommendedName>
        <fullName evidence="4">DUF3718 domain-containing protein</fullName>
    </recommendedName>
</protein>
<evidence type="ECO:0000256" key="1">
    <source>
        <dbReference type="SAM" id="SignalP"/>
    </source>
</evidence>